<dbReference type="EMBL" id="CP000010">
    <property type="protein sequence ID" value="AAU48536.1"/>
    <property type="molecule type" value="Genomic_DNA"/>
</dbReference>
<accession>A0A0H2WH68</accession>
<feature type="region of interest" description="Disordered" evidence="1">
    <location>
        <begin position="135"/>
        <end position="158"/>
    </location>
</feature>
<keyword evidence="3" id="KW-1185">Reference proteome</keyword>
<dbReference type="KEGG" id="bma:BMA3202"/>
<protein>
    <submittedName>
        <fullName evidence="2">Uncharacterized protein</fullName>
    </submittedName>
</protein>
<reference evidence="2 3" key="1">
    <citation type="journal article" date="2004" name="Proc. Natl. Acad. Sci. U.S.A.">
        <title>Structural flexibility in the Burkholderia mallei genome.</title>
        <authorList>
            <person name="Nierman W.C."/>
            <person name="DeShazer D."/>
            <person name="Kim H.S."/>
            <person name="Tettelin H."/>
            <person name="Nelson K.E."/>
            <person name="Feldblyum T."/>
            <person name="Ulrich R.L."/>
            <person name="Ronning C.M."/>
            <person name="Brinkac L.M."/>
            <person name="Daugherty S.C."/>
            <person name="Davidsen T.D."/>
            <person name="Deboy R.T."/>
            <person name="Dimitrov G."/>
            <person name="Dodson R.J."/>
            <person name="Durkin A.S."/>
            <person name="Gwinn M.L."/>
            <person name="Haft D.H."/>
            <person name="Khouri H."/>
            <person name="Kolonay J.F."/>
            <person name="Madupu R."/>
            <person name="Mohammoud Y."/>
            <person name="Nelson W.C."/>
            <person name="Radune D."/>
            <person name="Romero C.M."/>
            <person name="Sarria S."/>
            <person name="Selengut J."/>
            <person name="Shamblin C."/>
            <person name="Sullivan S.A."/>
            <person name="White O."/>
            <person name="Yu Y."/>
            <person name="Zafar N."/>
            <person name="Zhou L."/>
            <person name="Fraser C.M."/>
        </authorList>
    </citation>
    <scope>NUCLEOTIDE SEQUENCE [LARGE SCALE GENOMIC DNA]</scope>
    <source>
        <strain evidence="2 3">ATCC 23344</strain>
    </source>
</reference>
<evidence type="ECO:0000313" key="2">
    <source>
        <dbReference type="EMBL" id="AAU48536.1"/>
    </source>
</evidence>
<organism evidence="2 3">
    <name type="scientific">Burkholderia mallei (strain ATCC 23344)</name>
    <dbReference type="NCBI Taxonomy" id="243160"/>
    <lineage>
        <taxon>Bacteria</taxon>
        <taxon>Pseudomonadati</taxon>
        <taxon>Pseudomonadota</taxon>
        <taxon>Betaproteobacteria</taxon>
        <taxon>Burkholderiales</taxon>
        <taxon>Burkholderiaceae</taxon>
        <taxon>Burkholderia</taxon>
        <taxon>pseudomallei group</taxon>
    </lineage>
</organism>
<dbReference type="AlphaFoldDB" id="A0A0H2WH68"/>
<proteinExistence type="predicted"/>
<dbReference type="HOGENOM" id="CLU_1666107_0_0_4"/>
<dbReference type="Proteomes" id="UP000006693">
    <property type="component" value="Chromosome 1"/>
</dbReference>
<evidence type="ECO:0000313" key="3">
    <source>
        <dbReference type="Proteomes" id="UP000006693"/>
    </source>
</evidence>
<evidence type="ECO:0000256" key="1">
    <source>
        <dbReference type="SAM" id="MobiDB-lite"/>
    </source>
</evidence>
<gene>
    <name evidence="2" type="ordered locus">BMA3202</name>
</gene>
<sequence>MPAPCRRRYRCRSLRSGRRLGSRLGAGVRCGMRIASRRAAKASMTVARANRSRLPRAAARAAVFVARRVAVRTRGVWRCVAGARFSRPDWIGPIRWRARRCCRCAAAPCSVAAQLLLNCRVVACVPPGGRRSSLFKPRLRTPPGAMPRTRRPQPCSTD</sequence>
<name>A0A0H2WH68_BURMA</name>